<dbReference type="SMART" id="SM00028">
    <property type="entry name" value="TPR"/>
    <property type="match status" value="2"/>
</dbReference>
<evidence type="ECO:0000313" key="3">
    <source>
        <dbReference type="Proteomes" id="UP000537131"/>
    </source>
</evidence>
<organism evidence="2 3">
    <name type="scientific">Clostridium muellerianum</name>
    <dbReference type="NCBI Taxonomy" id="2716538"/>
    <lineage>
        <taxon>Bacteria</taxon>
        <taxon>Bacillati</taxon>
        <taxon>Bacillota</taxon>
        <taxon>Clostridia</taxon>
        <taxon>Eubacteriales</taxon>
        <taxon>Clostridiaceae</taxon>
        <taxon>Clostridium</taxon>
    </lineage>
</organism>
<protein>
    <recommendedName>
        <fullName evidence="4">Tetratricopeptide repeat protein</fullName>
    </recommendedName>
</protein>
<dbReference type="EMBL" id="JABBNI010000016">
    <property type="protein sequence ID" value="NMM62973.1"/>
    <property type="molecule type" value="Genomic_DNA"/>
</dbReference>
<reference evidence="2 3" key="1">
    <citation type="submission" date="2020-06" db="EMBL/GenBank/DDBJ databases">
        <title>Complete Genome Sequence of Clostridium muelleri sp. nov. P21T, an Acid-Alcohol Producing Acetogen Isolated from Old Hay.</title>
        <authorList>
            <person name="Duncan K.E."/>
            <person name="Tanner R.S."/>
        </authorList>
    </citation>
    <scope>NUCLEOTIDE SEQUENCE [LARGE SCALE GENOMIC DNA]</scope>
    <source>
        <strain evidence="2 3">P21</strain>
    </source>
</reference>
<dbReference type="Gene3D" id="1.25.40.10">
    <property type="entry name" value="Tetratricopeptide repeat domain"/>
    <property type="match status" value="1"/>
</dbReference>
<feature type="coiled-coil region" evidence="1">
    <location>
        <begin position="144"/>
        <end position="196"/>
    </location>
</feature>
<dbReference type="InterPro" id="IPR019734">
    <property type="entry name" value="TPR_rpt"/>
</dbReference>
<name>A0A7Y0HPR7_9CLOT</name>
<dbReference type="InterPro" id="IPR011990">
    <property type="entry name" value="TPR-like_helical_dom_sf"/>
</dbReference>
<keyword evidence="3" id="KW-1185">Reference proteome</keyword>
<proteinExistence type="predicted"/>
<comment type="caution">
    <text evidence="2">The sequence shown here is derived from an EMBL/GenBank/DDBJ whole genome shotgun (WGS) entry which is preliminary data.</text>
</comment>
<dbReference type="SUPFAM" id="SSF48452">
    <property type="entry name" value="TPR-like"/>
    <property type="match status" value="1"/>
</dbReference>
<evidence type="ECO:0008006" key="4">
    <source>
        <dbReference type="Google" id="ProtNLM"/>
    </source>
</evidence>
<dbReference type="Proteomes" id="UP000537131">
    <property type="component" value="Unassembled WGS sequence"/>
</dbReference>
<gene>
    <name evidence="2" type="ORF">HBE96_09705</name>
</gene>
<accession>A0A7Y0HPR7</accession>
<evidence type="ECO:0000313" key="2">
    <source>
        <dbReference type="EMBL" id="NMM62973.1"/>
    </source>
</evidence>
<dbReference type="RefSeq" id="WP_169297574.1">
    <property type="nucleotide sequence ID" value="NZ_JABBNI010000016.1"/>
</dbReference>
<sequence>MDLDENIYDEIVKLCNEAEEYEERCENEKAFDKYEEALDLIPGDIEEYEISSLILVSMGDLMFIEDDHKQARNYYFDALNCVGGIGNPYILFSIGKCFYMENNFEKAKEYLIKTYMLDGMDLFYNDDNKYFDLIEELVSEHVKLNSAEETKDDALIENNKSLKEVEDKSIENEKGVKESKDKLVKNNKLLKQMEDQFFKNKFKYMDMFEEGDIDGALKLLWEVWEWFPEPKVEQDLFYLLVEDLINIYIETKKFDLANKYISLLFVAGLKRVDDGTREFIAGRLAYEQGEMSLAKQLFYITNSKSSGRMFRGKENKKYRELIKK</sequence>
<dbReference type="AlphaFoldDB" id="A0A7Y0HPR7"/>
<keyword evidence="1" id="KW-0175">Coiled coil</keyword>
<evidence type="ECO:0000256" key="1">
    <source>
        <dbReference type="SAM" id="Coils"/>
    </source>
</evidence>